<keyword evidence="2" id="KW-1185">Reference proteome</keyword>
<accession>N9M3J2</accession>
<protein>
    <submittedName>
        <fullName evidence="1">Uncharacterized protein</fullName>
    </submittedName>
</protein>
<gene>
    <name evidence="1" type="ORF">F906_00887</name>
</gene>
<organism evidence="1 2">
    <name type="scientific">Acinetobacter pseudolwoffii</name>
    <dbReference type="NCBI Taxonomy" id="2053287"/>
    <lineage>
        <taxon>Bacteria</taxon>
        <taxon>Pseudomonadati</taxon>
        <taxon>Pseudomonadota</taxon>
        <taxon>Gammaproteobacteria</taxon>
        <taxon>Moraxellales</taxon>
        <taxon>Moraxellaceae</taxon>
        <taxon>Acinetobacter</taxon>
    </lineage>
</organism>
<dbReference type="EMBL" id="APRJ01000010">
    <property type="protein sequence ID" value="ENW87645.1"/>
    <property type="molecule type" value="Genomic_DNA"/>
</dbReference>
<comment type="caution">
    <text evidence="1">The sequence shown here is derived from an EMBL/GenBank/DDBJ whole genome shotgun (WGS) entry which is preliminary data.</text>
</comment>
<name>N9M3J2_9GAMM</name>
<reference evidence="1 2" key="1">
    <citation type="submission" date="2013-02" db="EMBL/GenBank/DDBJ databases">
        <title>The Genome Sequence of Acinetobacter sp. NIPH 713.</title>
        <authorList>
            <consortium name="The Broad Institute Genome Sequencing Platform"/>
            <consortium name="The Broad Institute Genome Sequencing Center for Infectious Disease"/>
            <person name="Cerqueira G."/>
            <person name="Feldgarden M."/>
            <person name="Courvalin P."/>
            <person name="Perichon B."/>
            <person name="Grillot-Courvalin C."/>
            <person name="Clermont D."/>
            <person name="Rocha E."/>
            <person name="Yoon E.-J."/>
            <person name="Nemec A."/>
            <person name="Walker B."/>
            <person name="Young S.K."/>
            <person name="Zeng Q."/>
            <person name="Gargeya S."/>
            <person name="Fitzgerald M."/>
            <person name="Haas B."/>
            <person name="Abouelleil A."/>
            <person name="Alvarado L."/>
            <person name="Arachchi H.M."/>
            <person name="Berlin A.M."/>
            <person name="Chapman S.B."/>
            <person name="Dewar J."/>
            <person name="Goldberg J."/>
            <person name="Griggs A."/>
            <person name="Gujja S."/>
            <person name="Hansen M."/>
            <person name="Howarth C."/>
            <person name="Imamovic A."/>
            <person name="Larimer J."/>
            <person name="McCowan C."/>
            <person name="Murphy C."/>
            <person name="Neiman D."/>
            <person name="Pearson M."/>
            <person name="Priest M."/>
            <person name="Roberts A."/>
            <person name="Saif S."/>
            <person name="Shea T."/>
            <person name="Sisk P."/>
            <person name="Sykes S."/>
            <person name="Wortman J."/>
            <person name="Nusbaum C."/>
            <person name="Birren B."/>
        </authorList>
    </citation>
    <scope>NUCLEOTIDE SEQUENCE [LARGE SCALE GENOMIC DNA]</scope>
    <source>
        <strain evidence="1 2">NIPH 713</strain>
    </source>
</reference>
<proteinExistence type="predicted"/>
<dbReference type="AlphaFoldDB" id="N9M3J2"/>
<evidence type="ECO:0000313" key="2">
    <source>
        <dbReference type="Proteomes" id="UP000023774"/>
    </source>
</evidence>
<dbReference type="Proteomes" id="UP000023774">
    <property type="component" value="Unassembled WGS sequence"/>
</dbReference>
<evidence type="ECO:0000313" key="1">
    <source>
        <dbReference type="EMBL" id="ENW87645.1"/>
    </source>
</evidence>
<dbReference type="HOGENOM" id="CLU_2986075_0_0_6"/>
<sequence length="57" mass="6112">MKNRISKDRSTCGWCQITVNADLSLNLANNPIVPCIKGNEIGADITPTIQAVVDVTV</sequence>
<dbReference type="Gene3D" id="3.40.718.10">
    <property type="entry name" value="Isopropylmalate Dehydrogenase"/>
    <property type="match status" value="1"/>
</dbReference>